<evidence type="ECO:0000313" key="2">
    <source>
        <dbReference type="Proteomes" id="UP000002415"/>
    </source>
</evidence>
<dbReference type="eggNOG" id="COG1752">
    <property type="taxonomic scope" value="Bacteria"/>
</dbReference>
<name>A7HJQ7_FERNB</name>
<keyword evidence="2" id="KW-1185">Reference proteome</keyword>
<sequence length="250" mass="28762">MKISLGGDIVHYIGAIGFFKSIDEIEENKRLSGDFEIYCSGFSCIPALLWYYNKNSAYNTLSKMWNELPKIFPNASKNSLKEISKNVFTLVKMQKKLDEEESRKNLTQFFEKWVPNFEITGSEKIKFCSFNLESSQEEILVGNSIDIIAKAINYPIDFSPVKGYTSLSWIFGIPLGDVIIYIDWIKSFKPQRASDYLLLSTFSRTLNIAKDRISKSKYFINIEIDNNSNFAIIANKFYQAGKKLTDSIYK</sequence>
<dbReference type="STRING" id="381764.Fnod_0274"/>
<dbReference type="AlphaFoldDB" id="A7HJQ7"/>
<organism evidence="1 2">
    <name type="scientific">Fervidobacterium nodosum (strain ATCC 35602 / DSM 5306 / Rt17-B1)</name>
    <dbReference type="NCBI Taxonomy" id="381764"/>
    <lineage>
        <taxon>Bacteria</taxon>
        <taxon>Thermotogati</taxon>
        <taxon>Thermotogota</taxon>
        <taxon>Thermotogae</taxon>
        <taxon>Thermotogales</taxon>
        <taxon>Fervidobacteriaceae</taxon>
        <taxon>Fervidobacterium</taxon>
    </lineage>
</organism>
<dbReference type="Proteomes" id="UP000002415">
    <property type="component" value="Chromosome"/>
</dbReference>
<proteinExistence type="predicted"/>
<dbReference type="EMBL" id="CP000771">
    <property type="protein sequence ID" value="ABS60140.1"/>
    <property type="molecule type" value="Genomic_DNA"/>
</dbReference>
<dbReference type="HOGENOM" id="CLU_1110275_0_0_0"/>
<protein>
    <submittedName>
        <fullName evidence="1">Uncharacterized protein</fullName>
    </submittedName>
</protein>
<accession>A7HJQ7</accession>
<dbReference type="KEGG" id="fno:Fnod_0274"/>
<reference evidence="1 2" key="1">
    <citation type="submission" date="2007-07" db="EMBL/GenBank/DDBJ databases">
        <title>Complete sequence of Fervidobacterium nodosum Rt17-B1.</title>
        <authorList>
            <consortium name="US DOE Joint Genome Institute"/>
            <person name="Copeland A."/>
            <person name="Lucas S."/>
            <person name="Lapidus A."/>
            <person name="Barry K."/>
            <person name="Glavina del Rio T."/>
            <person name="Dalin E."/>
            <person name="Tice H."/>
            <person name="Pitluck S."/>
            <person name="Saunders E."/>
            <person name="Brettin T."/>
            <person name="Bruce D."/>
            <person name="Detter J.C."/>
            <person name="Han C."/>
            <person name="Schmutz J."/>
            <person name="Larimer F."/>
            <person name="Land M."/>
            <person name="Hauser L."/>
            <person name="Kyrpides N."/>
            <person name="Mikhailova N."/>
            <person name="Nelson K."/>
            <person name="Gogarten J.P."/>
            <person name="Noll K."/>
            <person name="Richardson P."/>
        </authorList>
    </citation>
    <scope>NUCLEOTIDE SEQUENCE [LARGE SCALE GENOMIC DNA]</scope>
    <source>
        <strain evidence="2">ATCC 35602 / DSM 5306 / Rt17-B1</strain>
    </source>
</reference>
<gene>
    <name evidence="1" type="ordered locus">Fnod_0274</name>
</gene>
<evidence type="ECO:0000313" key="1">
    <source>
        <dbReference type="EMBL" id="ABS60140.1"/>
    </source>
</evidence>
<reference evidence="1 2" key="2">
    <citation type="journal article" date="2009" name="Proc. Natl. Acad. Sci. U.S.A.">
        <title>On the chimeric nature, thermophilic origin, and phylogenetic placement of the Thermotogales.</title>
        <authorList>
            <person name="Zhaxybayeva O."/>
            <person name="Swithers K.S."/>
            <person name="Lapierre P."/>
            <person name="Fournier G.P."/>
            <person name="Bickhart D.M."/>
            <person name="DeBoy R.T."/>
            <person name="Nelson K.E."/>
            <person name="Nesbo C.L."/>
            <person name="Doolittle W.F."/>
            <person name="Gogarten J.P."/>
            <person name="Noll K.M."/>
        </authorList>
    </citation>
    <scope>NUCLEOTIDE SEQUENCE [LARGE SCALE GENOMIC DNA]</scope>
    <source>
        <strain evidence="2">ATCC 35602 / DSM 5306 / Rt17-B1</strain>
    </source>
</reference>